<proteinExistence type="inferred from homology"/>
<dbReference type="Pfam" id="PF13344">
    <property type="entry name" value="Hydrolase_6"/>
    <property type="match status" value="1"/>
</dbReference>
<feature type="binding site" evidence="3">
    <location>
        <position position="210"/>
    </location>
    <ligand>
        <name>substrate</name>
    </ligand>
</feature>
<dbReference type="PANTHER" id="PTHR19288:SF93">
    <property type="entry name" value="FI11325P-RELATED"/>
    <property type="match status" value="1"/>
</dbReference>
<feature type="binding site" evidence="4">
    <location>
        <position position="235"/>
    </location>
    <ligand>
        <name>Mg(2+)</name>
        <dbReference type="ChEBI" id="CHEBI:18420"/>
    </ligand>
</feature>
<name>A0AAX4P2G8_9CHLO</name>
<feature type="binding site" evidence="4">
    <location>
        <position position="29"/>
    </location>
    <ligand>
        <name>Mg(2+)</name>
        <dbReference type="ChEBI" id="CHEBI:18420"/>
    </ligand>
</feature>
<evidence type="ECO:0000313" key="5">
    <source>
        <dbReference type="EMBL" id="WZN60323.1"/>
    </source>
</evidence>
<evidence type="ECO:0000313" key="6">
    <source>
        <dbReference type="Proteomes" id="UP001472866"/>
    </source>
</evidence>
<reference evidence="5 6" key="1">
    <citation type="submission" date="2024-03" db="EMBL/GenBank/DDBJ databases">
        <title>Complete genome sequence of the green alga Chloropicon roscoffensis RCC1871.</title>
        <authorList>
            <person name="Lemieux C."/>
            <person name="Pombert J.-F."/>
            <person name="Otis C."/>
            <person name="Turmel M."/>
        </authorList>
    </citation>
    <scope>NUCLEOTIDE SEQUENCE [LARGE SCALE GENOMIC DNA]</scope>
    <source>
        <strain evidence="5 6">RCC1871</strain>
    </source>
</reference>
<gene>
    <name evidence="5" type="ORF">HKI87_02g18520</name>
</gene>
<feature type="binding site" evidence="4">
    <location>
        <position position="31"/>
    </location>
    <ligand>
        <name>Mg(2+)</name>
        <dbReference type="ChEBI" id="CHEBI:18420"/>
    </ligand>
</feature>
<dbReference type="InterPro" id="IPR006357">
    <property type="entry name" value="HAD-SF_hydro_IIA"/>
</dbReference>
<evidence type="ECO:0000256" key="1">
    <source>
        <dbReference type="PIRNR" id="PIRNR000915"/>
    </source>
</evidence>
<keyword evidence="4" id="KW-0460">Magnesium</keyword>
<dbReference type="Gene3D" id="3.40.50.1000">
    <property type="entry name" value="HAD superfamily/HAD-like"/>
    <property type="match status" value="2"/>
</dbReference>
<dbReference type="PIRSF" id="PIRSF000915">
    <property type="entry name" value="PGP-type_phosphatase"/>
    <property type="match status" value="1"/>
</dbReference>
<dbReference type="PANTHER" id="PTHR19288">
    <property type="entry name" value="4-NITROPHENYLPHOSPHATASE-RELATED"/>
    <property type="match status" value="1"/>
</dbReference>
<dbReference type="GO" id="GO:0005737">
    <property type="term" value="C:cytoplasm"/>
    <property type="evidence" value="ECO:0007669"/>
    <property type="project" value="TreeGrafter"/>
</dbReference>
<evidence type="ECO:0000256" key="2">
    <source>
        <dbReference type="PIRSR" id="PIRSR000915-1"/>
    </source>
</evidence>
<keyword evidence="1" id="KW-0378">Hydrolase</keyword>
<dbReference type="GO" id="GO:0008967">
    <property type="term" value="F:phosphoglycolate phosphatase activity"/>
    <property type="evidence" value="ECO:0007669"/>
    <property type="project" value="UniProtKB-EC"/>
</dbReference>
<evidence type="ECO:0000256" key="3">
    <source>
        <dbReference type="PIRSR" id="PIRSR000915-2"/>
    </source>
</evidence>
<evidence type="ECO:0000256" key="4">
    <source>
        <dbReference type="PIRSR" id="PIRSR000915-3"/>
    </source>
</evidence>
<dbReference type="Proteomes" id="UP001472866">
    <property type="component" value="Chromosome 02"/>
</dbReference>
<comment type="cofactor">
    <cofactor evidence="4">
        <name>Mg(2+)</name>
        <dbReference type="ChEBI" id="CHEBI:18420"/>
    </cofactor>
    <text evidence="4">Divalent metal ions. Mg(2+) is the most effective.</text>
</comment>
<dbReference type="EC" id="3.1.3.18" evidence="1"/>
<organism evidence="5 6">
    <name type="scientific">Chloropicon roscoffensis</name>
    <dbReference type="NCBI Taxonomy" id="1461544"/>
    <lineage>
        <taxon>Eukaryota</taxon>
        <taxon>Viridiplantae</taxon>
        <taxon>Chlorophyta</taxon>
        <taxon>Chloropicophyceae</taxon>
        <taxon>Chloropicales</taxon>
        <taxon>Chloropicaceae</taxon>
        <taxon>Chloropicon</taxon>
    </lineage>
</organism>
<dbReference type="InterPro" id="IPR036412">
    <property type="entry name" value="HAD-like_sf"/>
</dbReference>
<protein>
    <recommendedName>
        <fullName evidence="1">Phosphoglycolate phosphatase</fullName>
        <ecNumber evidence="1">3.1.3.18</ecNumber>
    </recommendedName>
</protein>
<dbReference type="Pfam" id="PF13242">
    <property type="entry name" value="Hydrolase_like"/>
    <property type="match status" value="1"/>
</dbReference>
<dbReference type="SUPFAM" id="SSF56784">
    <property type="entry name" value="HAD-like"/>
    <property type="match status" value="1"/>
</dbReference>
<comment type="similarity">
    <text evidence="1">Belongs to the HAD-like hydrolase superfamily.</text>
</comment>
<dbReference type="InterPro" id="IPR023214">
    <property type="entry name" value="HAD_sf"/>
</dbReference>
<comment type="catalytic activity">
    <reaction evidence="1">
        <text>2-phosphoglycolate + H2O = glycolate + phosphate</text>
        <dbReference type="Rhea" id="RHEA:14369"/>
        <dbReference type="ChEBI" id="CHEBI:15377"/>
        <dbReference type="ChEBI" id="CHEBI:29805"/>
        <dbReference type="ChEBI" id="CHEBI:43474"/>
        <dbReference type="ChEBI" id="CHEBI:58033"/>
        <dbReference type="EC" id="3.1.3.18"/>
    </reaction>
</comment>
<dbReference type="EMBL" id="CP151502">
    <property type="protein sequence ID" value="WZN60323.1"/>
    <property type="molecule type" value="Genomic_DNA"/>
</dbReference>
<dbReference type="GO" id="GO:0046872">
    <property type="term" value="F:metal ion binding"/>
    <property type="evidence" value="ECO:0007669"/>
    <property type="project" value="UniProtKB-KW"/>
</dbReference>
<keyword evidence="4" id="KW-0479">Metal-binding</keyword>
<dbReference type="AlphaFoldDB" id="A0AAX4P2G8"/>
<sequence>MGPPSATLRKNGPDEVARAIKPLECVIFDCDGVIWRGQKKIEGAREAIAGLEAEGKRVLYLTNNSAKSREQCASKLRNFGIEANPSQVVCSSSSAARYLDSVRFDKAKKVLVIGQEGILIELAEAGYECVTCEDLCGSSDPECKIEEYERMELCIASLYLSSRESNAIFVATNLDVGDRVGSDGRLIPGAGPCLAAIQTASGREATNVGKGGEWLLPHLVETLNLDAQRTCIVGDRLDTDIALGKQSGMLTILPLTGVTSEEDLAGCAEGERPDLVVESVAALVRGGGPASTEG</sequence>
<dbReference type="NCBIfam" id="TIGR01460">
    <property type="entry name" value="HAD-SF-IIA"/>
    <property type="match status" value="1"/>
</dbReference>
<keyword evidence="6" id="KW-1185">Reference proteome</keyword>
<accession>A0AAX4P2G8</accession>
<feature type="active site" description="Nucleophile" evidence="2">
    <location>
        <position position="29"/>
    </location>
</feature>
<feature type="active site" description="Proton donor" evidence="2">
    <location>
        <position position="31"/>
    </location>
</feature>